<reference evidence="2" key="2">
    <citation type="submission" date="2020-01" db="EMBL/GenBank/DDBJ databases">
        <authorList>
            <person name="Korhonen P.K.K."/>
            <person name="Guangxu M.G."/>
            <person name="Wang T.W."/>
            <person name="Stroehlein A.J.S."/>
            <person name="Young N.D."/>
            <person name="Ang C.-S.A."/>
            <person name="Fernando D.W.F."/>
            <person name="Lu H.L."/>
            <person name="Taylor S.T."/>
            <person name="Ehtesham M.E.M."/>
            <person name="Najaraj S.H.N."/>
            <person name="Harsha G.H.G."/>
            <person name="Madugundu A.M."/>
            <person name="Renuse S.R."/>
            <person name="Holt D.H."/>
            <person name="Pandey A.P."/>
            <person name="Papenfuss A.P."/>
            <person name="Gasser R.B.G."/>
            <person name="Fischer K.F."/>
        </authorList>
    </citation>
    <scope>NUCLEOTIDE SEQUENCE</scope>
    <source>
        <strain evidence="2">SSS_KF_BRIS2020</strain>
    </source>
</reference>
<feature type="region of interest" description="Disordered" evidence="1">
    <location>
        <begin position="31"/>
        <end position="60"/>
    </location>
</feature>
<dbReference type="AlphaFoldDB" id="A0A834RFU8"/>
<accession>A0A834RFU8</accession>
<protein>
    <submittedName>
        <fullName evidence="2 3">Uncharacterized protein</fullName>
    </submittedName>
</protein>
<feature type="region of interest" description="Disordered" evidence="1">
    <location>
        <begin position="156"/>
        <end position="213"/>
    </location>
</feature>
<feature type="compositionally biased region" description="Polar residues" evidence="1">
    <location>
        <begin position="157"/>
        <end position="170"/>
    </location>
</feature>
<feature type="compositionally biased region" description="Acidic residues" evidence="1">
    <location>
        <begin position="181"/>
        <end position="202"/>
    </location>
</feature>
<name>A0A834RFU8_SARSC</name>
<evidence type="ECO:0000313" key="2">
    <source>
        <dbReference type="EMBL" id="KAF7496219.1"/>
    </source>
</evidence>
<dbReference type="Proteomes" id="UP000070412">
    <property type="component" value="Unassembled WGS sequence"/>
</dbReference>
<dbReference type="EnsemblMetazoa" id="SSS_3034s_mrna">
    <property type="protein sequence ID" value="KAF7496219.1"/>
    <property type="gene ID" value="SSS_3034"/>
</dbReference>
<gene>
    <name evidence="2" type="ORF">SSS_3034</name>
</gene>
<proteinExistence type="predicted"/>
<sequence>MNSSILHHSNQCLTMFKNNLDDLKRNSSKSILTSSTSSSSTLSTSSTPSTPSTSSSSSTMISSMVPLFRSQTSSTSTTSTSTVSSIKDLFQSSYIESSSTSSLSPPTLSISTSKSFMTKTTITKTSSTIEILSPKISQSNQDHCSMNTIGLRKDFNSDQIDSNRSANTLTKNDRLSIATNNDDDDDGSQDDDDDDDDDGQDDYGEKRLNEPNENMESMFNNLVAGKFYKLSYYLFLSFSKKKKIKFDLKSKSNFFSIKKRSILID</sequence>
<evidence type="ECO:0000313" key="3">
    <source>
        <dbReference type="EnsemblMetazoa" id="KAF7496219.1"/>
    </source>
</evidence>
<organism evidence="2">
    <name type="scientific">Sarcoptes scabiei</name>
    <name type="common">Itch mite</name>
    <name type="synonym">Acarus scabiei</name>
    <dbReference type="NCBI Taxonomy" id="52283"/>
    <lineage>
        <taxon>Eukaryota</taxon>
        <taxon>Metazoa</taxon>
        <taxon>Ecdysozoa</taxon>
        <taxon>Arthropoda</taxon>
        <taxon>Chelicerata</taxon>
        <taxon>Arachnida</taxon>
        <taxon>Acari</taxon>
        <taxon>Acariformes</taxon>
        <taxon>Sarcoptiformes</taxon>
        <taxon>Astigmata</taxon>
        <taxon>Psoroptidia</taxon>
        <taxon>Sarcoptoidea</taxon>
        <taxon>Sarcoptidae</taxon>
        <taxon>Sarcoptinae</taxon>
        <taxon>Sarcoptes</taxon>
    </lineage>
</organism>
<evidence type="ECO:0000313" key="4">
    <source>
        <dbReference type="Proteomes" id="UP000070412"/>
    </source>
</evidence>
<reference evidence="4" key="1">
    <citation type="journal article" date="2020" name="PLoS Negl. Trop. Dis.">
        <title>High-quality nuclear genome for Sarcoptes scabiei-A critical resource for a neglected parasite.</title>
        <authorList>
            <person name="Korhonen P.K."/>
            <person name="Gasser R.B."/>
            <person name="Ma G."/>
            <person name="Wang T."/>
            <person name="Stroehlein A.J."/>
            <person name="Young N.D."/>
            <person name="Ang C.S."/>
            <person name="Fernando D.D."/>
            <person name="Lu H.C."/>
            <person name="Taylor S."/>
            <person name="Reynolds S.L."/>
            <person name="Mofiz E."/>
            <person name="Najaraj S.H."/>
            <person name="Gowda H."/>
            <person name="Madugundu A."/>
            <person name="Renuse S."/>
            <person name="Holt D."/>
            <person name="Pandey A."/>
            <person name="Papenfuss A.T."/>
            <person name="Fischer K."/>
        </authorList>
    </citation>
    <scope>NUCLEOTIDE SEQUENCE [LARGE SCALE GENOMIC DNA]</scope>
</reference>
<reference evidence="3" key="3">
    <citation type="submission" date="2022-06" db="UniProtKB">
        <authorList>
            <consortium name="EnsemblMetazoa"/>
        </authorList>
    </citation>
    <scope>IDENTIFICATION</scope>
</reference>
<evidence type="ECO:0000256" key="1">
    <source>
        <dbReference type="SAM" id="MobiDB-lite"/>
    </source>
</evidence>
<keyword evidence="4" id="KW-1185">Reference proteome</keyword>
<dbReference type="EMBL" id="WVUK01000017">
    <property type="protein sequence ID" value="KAF7496219.1"/>
    <property type="molecule type" value="Genomic_DNA"/>
</dbReference>